<comment type="caution">
    <text evidence="1">The sequence shown here is derived from an EMBL/GenBank/DDBJ whole genome shotgun (WGS) entry which is preliminary data.</text>
</comment>
<dbReference type="Proteomes" id="UP000011223">
    <property type="component" value="Unassembled WGS sequence"/>
</dbReference>
<dbReference type="EMBL" id="ANFM02000018">
    <property type="protein sequence ID" value="EOD79527.1"/>
    <property type="molecule type" value="Genomic_DNA"/>
</dbReference>
<accession>R1IPZ7</accession>
<evidence type="ECO:0000313" key="2">
    <source>
        <dbReference type="Proteomes" id="UP000011223"/>
    </source>
</evidence>
<gene>
    <name evidence="1" type="ORF">D515_01321</name>
</gene>
<sequence>MTLDLSFSPSSLPLPIIPIRSTGELKNGCTELVSLNQQLSI</sequence>
<organism evidence="1 2">
    <name type="scientific">Grimontia indica</name>
    <dbReference type="NCBI Taxonomy" id="1056512"/>
    <lineage>
        <taxon>Bacteria</taxon>
        <taxon>Pseudomonadati</taxon>
        <taxon>Pseudomonadota</taxon>
        <taxon>Gammaproteobacteria</taxon>
        <taxon>Vibrionales</taxon>
        <taxon>Vibrionaceae</taxon>
        <taxon>Grimontia</taxon>
    </lineage>
</organism>
<dbReference type="AlphaFoldDB" id="R1IPZ7"/>
<evidence type="ECO:0000313" key="1">
    <source>
        <dbReference type="EMBL" id="EOD79527.1"/>
    </source>
</evidence>
<protein>
    <submittedName>
        <fullName evidence="1">Uncharacterized protein</fullName>
    </submittedName>
</protein>
<reference evidence="1 2" key="1">
    <citation type="journal article" date="2014" name="PLoS ONE">
        <title>Grimontia indica AK16(T), sp. nov., Isolated from a Seawater Sample Reports the Presence of Pathogenic Genes Similar to Vibrio Genus.</title>
        <authorList>
            <person name="Singh A."/>
            <person name="Vaidya B."/>
            <person name="Khatri I."/>
            <person name="Srinivas T.N."/>
            <person name="Subramanian S."/>
            <person name="Korpole S."/>
            <person name="Pinnaka A.K."/>
        </authorList>
    </citation>
    <scope>NUCLEOTIDE SEQUENCE [LARGE SCALE GENOMIC DNA]</scope>
    <source>
        <strain evidence="1 2">AK16</strain>
    </source>
</reference>
<keyword evidence="2" id="KW-1185">Reference proteome</keyword>
<name>R1IPZ7_9GAMM</name>
<proteinExistence type="predicted"/>